<dbReference type="SUPFAM" id="SSF53300">
    <property type="entry name" value="vWA-like"/>
    <property type="match status" value="1"/>
</dbReference>
<keyword evidence="1" id="KW-0472">Membrane</keyword>
<dbReference type="Pfam" id="PF13400">
    <property type="entry name" value="Tad"/>
    <property type="match status" value="1"/>
</dbReference>
<reference evidence="3" key="1">
    <citation type="journal article" date="2014" name="Int. J. Syst. Evol. Microbiol.">
        <title>Complete genome sequence of Corynebacterium casei LMG S-19264T (=DSM 44701T), isolated from a smear-ripened cheese.</title>
        <authorList>
            <consortium name="US DOE Joint Genome Institute (JGI-PGF)"/>
            <person name="Walter F."/>
            <person name="Albersmeier A."/>
            <person name="Kalinowski J."/>
            <person name="Ruckert C."/>
        </authorList>
    </citation>
    <scope>NUCLEOTIDE SEQUENCE</scope>
    <source>
        <strain evidence="3">KCTC 42650</strain>
    </source>
</reference>
<dbReference type="InterPro" id="IPR028087">
    <property type="entry name" value="Tad_N"/>
</dbReference>
<dbReference type="AlphaFoldDB" id="A0A8J3H0J2"/>
<evidence type="ECO:0000256" key="1">
    <source>
        <dbReference type="SAM" id="Phobius"/>
    </source>
</evidence>
<name>A0A8J3H0J2_9RHOB</name>
<comment type="caution">
    <text evidence="3">The sequence shown here is derived from an EMBL/GenBank/DDBJ whole genome shotgun (WGS) entry which is preliminary data.</text>
</comment>
<evidence type="ECO:0000313" key="4">
    <source>
        <dbReference type="Proteomes" id="UP000626220"/>
    </source>
</evidence>
<feature type="domain" description="Putative Flp pilus-assembly TadG-like N-terminal" evidence="2">
    <location>
        <begin position="36"/>
        <end position="82"/>
    </location>
</feature>
<sequence length="536" mass="59408">MRVQQGKKATRSFGLALESGRFDKGALRRFGKDEDGSLLIFGVYIFVLILMIGGIGIDLMRFERDRAELQYTLDRAVLAAADMEQQLDPQAVVQDYFDKADLGGYLGGVAVTEGTGFRRVSANAESNVLTQFMHMTGVDTLRAPAIGTAEESIDNLEISMVLDISGSMNTGTRLEDLKVATHNFINSVFSNGNSDEISMSIVPFATQVNVGKSLLDKYTTTQEHQYSHCVDFVADEFKKTDLSRVVEMDRTAHFDPFTSTTNPIEIPVCPVRSNSAIVPLSNKPADLHAYVDDMTAQGNTSIDIGMKWGTVLLDPSTRSVVSDLIADGIVDPAFEGRPNDYNSGRILKVIVLMSDGENTNQYMLNPSLREGISDVWYNAEANKYTVYKSNGNPNYWWPHIRAFKDHPYGNELPGQPAETGTAVRLTYPELFNRVSLLWNVYNNYTYNGNSYGDWYQAAFSFLNGTAKDQFTKQMCGAAKDEGIIIFAVSLEAPKRGVRVLKDCASSDAHFFDVESNEINDAFNAIATSIRKLRLTQ</sequence>
<dbReference type="InterPro" id="IPR036465">
    <property type="entry name" value="vWFA_dom_sf"/>
</dbReference>
<organism evidence="3 4">
    <name type="scientific">Seohaeicola zhoushanensis</name>
    <dbReference type="NCBI Taxonomy" id="1569283"/>
    <lineage>
        <taxon>Bacteria</taxon>
        <taxon>Pseudomonadati</taxon>
        <taxon>Pseudomonadota</taxon>
        <taxon>Alphaproteobacteria</taxon>
        <taxon>Rhodobacterales</taxon>
        <taxon>Roseobacteraceae</taxon>
        <taxon>Seohaeicola</taxon>
    </lineage>
</organism>
<accession>A0A8J3H0J2</accession>
<evidence type="ECO:0000313" key="3">
    <source>
        <dbReference type="EMBL" id="GHF68277.1"/>
    </source>
</evidence>
<feature type="transmembrane region" description="Helical" evidence="1">
    <location>
        <begin position="38"/>
        <end position="57"/>
    </location>
</feature>
<dbReference type="EMBL" id="BNCJ01000021">
    <property type="protein sequence ID" value="GHF68277.1"/>
    <property type="molecule type" value="Genomic_DNA"/>
</dbReference>
<dbReference type="Proteomes" id="UP000626220">
    <property type="component" value="Unassembled WGS sequence"/>
</dbReference>
<dbReference type="Gene3D" id="3.40.50.410">
    <property type="entry name" value="von Willebrand factor, type A domain"/>
    <property type="match status" value="1"/>
</dbReference>
<evidence type="ECO:0000259" key="2">
    <source>
        <dbReference type="Pfam" id="PF13400"/>
    </source>
</evidence>
<gene>
    <name evidence="3" type="ORF">GCM10017056_44260</name>
</gene>
<proteinExistence type="predicted"/>
<keyword evidence="1" id="KW-1133">Transmembrane helix</keyword>
<protein>
    <recommendedName>
        <fullName evidence="2">Putative Flp pilus-assembly TadG-like N-terminal domain-containing protein</fullName>
    </recommendedName>
</protein>
<dbReference type="RefSeq" id="WP_189682312.1">
    <property type="nucleotide sequence ID" value="NZ_BNCJ01000021.1"/>
</dbReference>
<keyword evidence="1" id="KW-0812">Transmembrane</keyword>
<reference evidence="3" key="2">
    <citation type="submission" date="2020-09" db="EMBL/GenBank/DDBJ databases">
        <authorList>
            <person name="Sun Q."/>
            <person name="Kim S."/>
        </authorList>
    </citation>
    <scope>NUCLEOTIDE SEQUENCE</scope>
    <source>
        <strain evidence="3">KCTC 42650</strain>
    </source>
</reference>
<keyword evidence="4" id="KW-1185">Reference proteome</keyword>